<keyword evidence="2" id="KW-1133">Transmembrane helix</keyword>
<feature type="region of interest" description="Disordered" evidence="1">
    <location>
        <begin position="98"/>
        <end position="155"/>
    </location>
</feature>
<evidence type="ECO:0000313" key="3">
    <source>
        <dbReference type="EMBL" id="MBD8006804.1"/>
    </source>
</evidence>
<organism evidence="3 4">
    <name type="scientific">Bacillus norwichensis</name>
    <dbReference type="NCBI Taxonomy" id="2762217"/>
    <lineage>
        <taxon>Bacteria</taxon>
        <taxon>Bacillati</taxon>
        <taxon>Bacillota</taxon>
        <taxon>Bacilli</taxon>
        <taxon>Bacillales</taxon>
        <taxon>Bacillaceae</taxon>
        <taxon>Bacillus</taxon>
    </lineage>
</organism>
<keyword evidence="2" id="KW-0812">Transmembrane</keyword>
<proteinExistence type="predicted"/>
<evidence type="ECO:0000313" key="4">
    <source>
        <dbReference type="Proteomes" id="UP000648182"/>
    </source>
</evidence>
<keyword evidence="2" id="KW-0472">Membrane</keyword>
<dbReference type="Proteomes" id="UP000648182">
    <property type="component" value="Unassembled WGS sequence"/>
</dbReference>
<feature type="compositionally biased region" description="Pro residues" evidence="1">
    <location>
        <begin position="108"/>
        <end position="128"/>
    </location>
</feature>
<protein>
    <recommendedName>
        <fullName evidence="5">Collagen-like protein</fullName>
    </recommendedName>
</protein>
<dbReference type="InterPro" id="IPR021210">
    <property type="entry name" value="Exosporium_BclB"/>
</dbReference>
<feature type="transmembrane region" description="Helical" evidence="2">
    <location>
        <begin position="298"/>
        <end position="322"/>
    </location>
</feature>
<dbReference type="InterPro" id="IPR058705">
    <property type="entry name" value="A_ENA"/>
</dbReference>
<evidence type="ECO:0008006" key="5">
    <source>
        <dbReference type="Google" id="ProtNLM"/>
    </source>
</evidence>
<evidence type="ECO:0000256" key="1">
    <source>
        <dbReference type="SAM" id="MobiDB-lite"/>
    </source>
</evidence>
<comment type="caution">
    <text evidence="3">The sequence shown here is derived from an EMBL/GenBank/DDBJ whole genome shotgun (WGS) entry which is preliminary data.</text>
</comment>
<dbReference type="Pfam" id="PF26595">
    <property type="entry name" value="A_ENA"/>
    <property type="match status" value="1"/>
</dbReference>
<accession>A0ABR8VPX1</accession>
<dbReference type="InterPro" id="IPR008160">
    <property type="entry name" value="Collagen"/>
</dbReference>
<dbReference type="PANTHER" id="PTHR24637">
    <property type="entry name" value="COLLAGEN"/>
    <property type="match status" value="1"/>
</dbReference>
<name>A0ABR8VPX1_9BACI</name>
<dbReference type="PANTHER" id="PTHR24637:SF421">
    <property type="entry name" value="CUTICLE COLLAGEN DPY-2"/>
    <property type="match status" value="1"/>
</dbReference>
<dbReference type="RefSeq" id="WP_191814962.1">
    <property type="nucleotide sequence ID" value="NZ_JACSPV010000038.1"/>
</dbReference>
<dbReference type="Pfam" id="PF01391">
    <property type="entry name" value="Collagen"/>
    <property type="match status" value="1"/>
</dbReference>
<reference evidence="3 4" key="1">
    <citation type="submission" date="2020-08" db="EMBL/GenBank/DDBJ databases">
        <title>A Genomic Blueprint of the Chicken Gut Microbiome.</title>
        <authorList>
            <person name="Gilroy R."/>
            <person name="Ravi A."/>
            <person name="Getino M."/>
            <person name="Pursley I."/>
            <person name="Horton D.L."/>
            <person name="Alikhan N.-F."/>
            <person name="Baker D."/>
            <person name="Gharbi K."/>
            <person name="Hall N."/>
            <person name="Watson M."/>
            <person name="Adriaenssens E.M."/>
            <person name="Foster-Nyarko E."/>
            <person name="Jarju S."/>
            <person name="Secka A."/>
            <person name="Antonio M."/>
            <person name="Oren A."/>
            <person name="Chaudhuri R."/>
            <person name="La Ragione R.M."/>
            <person name="Hildebrand F."/>
            <person name="Pallen M.J."/>
        </authorList>
    </citation>
    <scope>NUCLEOTIDE SEQUENCE [LARGE SCALE GENOMIC DNA]</scope>
    <source>
        <strain evidence="3 4">Sa1BUA2</strain>
    </source>
</reference>
<keyword evidence="4" id="KW-1185">Reference proteome</keyword>
<dbReference type="EMBL" id="JACSPV010000038">
    <property type="protein sequence ID" value="MBD8006804.1"/>
    <property type="molecule type" value="Genomic_DNA"/>
</dbReference>
<dbReference type="NCBIfam" id="TIGR03721">
    <property type="entry name" value="exospore_TM"/>
    <property type="match status" value="1"/>
</dbReference>
<sequence length="323" mass="32475">MSQANLPNISPYISVTRYDATNLLLASIAMEELGLAHILNAEGEKIQFALGTLNDNDEPATLEDILKVNDSVKDLLELSMKKEFFLESKLAKVTDIIANDDDGGAGPQGPPGPPGAQGEPGPPGPPGPQGEQGPEGPPGQQGIQGEPGQNGTDGVNGIGAILPYASGTPVAITGLVGGLLGTSAGVGMGASAASVVFSATTVDLTGSSGTLLNFATVIPRDGTITDFSAFFSVALGATLLSAPTIRARLLKSQSATSNIFTEIASFDLSPTLNTILTVGQTCTGNTSLNIPVSQGDRLLVVFGATAALAVAVTGYASAGVAIS</sequence>
<evidence type="ECO:0000256" key="2">
    <source>
        <dbReference type="SAM" id="Phobius"/>
    </source>
</evidence>
<gene>
    <name evidence="3" type="ORF">H9631_17170</name>
</gene>
<feature type="compositionally biased region" description="Low complexity" evidence="1">
    <location>
        <begin position="129"/>
        <end position="149"/>
    </location>
</feature>